<feature type="domain" description="Response regulatory" evidence="4">
    <location>
        <begin position="7"/>
        <end position="125"/>
    </location>
</feature>
<dbReference type="Gene3D" id="3.40.50.2300">
    <property type="match status" value="1"/>
</dbReference>
<dbReference type="SMART" id="SM00448">
    <property type="entry name" value="REC"/>
    <property type="match status" value="1"/>
</dbReference>
<dbReference type="PANTHER" id="PTHR37299:SF1">
    <property type="entry name" value="STAGE 0 SPORULATION PROTEIN A HOMOLOG"/>
    <property type="match status" value="1"/>
</dbReference>
<name>A0A1I7HBK0_9FIRM</name>
<dbReference type="InterPro" id="IPR011006">
    <property type="entry name" value="CheY-like_superfamily"/>
</dbReference>
<evidence type="ECO:0000256" key="2">
    <source>
        <dbReference type="ARBA" id="ARBA00024867"/>
    </source>
</evidence>
<dbReference type="PROSITE" id="PS50110">
    <property type="entry name" value="RESPONSE_REGULATORY"/>
    <property type="match status" value="1"/>
</dbReference>
<dbReference type="Pfam" id="PF00072">
    <property type="entry name" value="Response_reg"/>
    <property type="match status" value="1"/>
</dbReference>
<protein>
    <recommendedName>
        <fullName evidence="1">Stage 0 sporulation protein A homolog</fullName>
    </recommendedName>
</protein>
<evidence type="ECO:0000313" key="6">
    <source>
        <dbReference type="Proteomes" id="UP000198817"/>
    </source>
</evidence>
<feature type="modified residue" description="4-aspartylphosphate" evidence="3">
    <location>
        <position position="62"/>
    </location>
</feature>
<keyword evidence="6" id="KW-1185">Reference proteome</keyword>
<dbReference type="SUPFAM" id="SSF52172">
    <property type="entry name" value="CheY-like"/>
    <property type="match status" value="1"/>
</dbReference>
<dbReference type="RefSeq" id="WP_090471386.1">
    <property type="nucleotide sequence ID" value="NZ_FOWF01000015.1"/>
</dbReference>
<accession>A0A1I7HBK0</accession>
<dbReference type="EMBL" id="FPBT01000014">
    <property type="protein sequence ID" value="SFU57876.1"/>
    <property type="molecule type" value="Genomic_DNA"/>
</dbReference>
<sequence>MNERSIHLGILDDRQEDRDRLHTILTEYGAANGIRVHVSSFAAGEELLADYEPYLYTAVFLDIYLEQGTGIEVAREIRKRDPDTLLIFMTISEDHRAEGFRVHAFDYLEKPLLPEEVYRVMDDILRCSTAVIPSLTFSSSRTEYRIPYSEIVAVCTAGHYLDITDRFGETYHTRMTFSGVSELLLEDRRFLLIIRGVVVNMDYVEAFGDGTCHLTGDLHIPCNRRKEKQLERIWQNYMFAKMRREAMEKGGNA</sequence>
<dbReference type="SMART" id="SM00850">
    <property type="entry name" value="LytTR"/>
    <property type="match status" value="1"/>
</dbReference>
<dbReference type="GO" id="GO:0000156">
    <property type="term" value="F:phosphorelay response regulator activity"/>
    <property type="evidence" value="ECO:0007669"/>
    <property type="project" value="InterPro"/>
</dbReference>
<gene>
    <name evidence="5" type="ORF">SAMN05216508_11438</name>
</gene>
<dbReference type="Proteomes" id="UP000198817">
    <property type="component" value="Unassembled WGS sequence"/>
</dbReference>
<organism evidence="5 6">
    <name type="scientific">Eubacterium pyruvativorans</name>
    <dbReference type="NCBI Taxonomy" id="155865"/>
    <lineage>
        <taxon>Bacteria</taxon>
        <taxon>Bacillati</taxon>
        <taxon>Bacillota</taxon>
        <taxon>Clostridia</taxon>
        <taxon>Eubacteriales</taxon>
        <taxon>Eubacteriaceae</taxon>
        <taxon>Eubacterium</taxon>
    </lineage>
</organism>
<dbReference type="STRING" id="155865.SAMN05216515_11538"/>
<dbReference type="InterPro" id="IPR001789">
    <property type="entry name" value="Sig_transdc_resp-reg_receiver"/>
</dbReference>
<evidence type="ECO:0000256" key="1">
    <source>
        <dbReference type="ARBA" id="ARBA00018672"/>
    </source>
</evidence>
<keyword evidence="3" id="KW-0597">Phosphoprotein</keyword>
<dbReference type="AlphaFoldDB" id="A0A1I7HBK0"/>
<dbReference type="OrthoDB" id="9802383at2"/>
<dbReference type="GO" id="GO:0003677">
    <property type="term" value="F:DNA binding"/>
    <property type="evidence" value="ECO:0007669"/>
    <property type="project" value="InterPro"/>
</dbReference>
<dbReference type="PANTHER" id="PTHR37299">
    <property type="entry name" value="TRANSCRIPTIONAL REGULATOR-RELATED"/>
    <property type="match status" value="1"/>
</dbReference>
<evidence type="ECO:0000256" key="3">
    <source>
        <dbReference type="PROSITE-ProRule" id="PRU00169"/>
    </source>
</evidence>
<dbReference type="CDD" id="cd00156">
    <property type="entry name" value="REC"/>
    <property type="match status" value="1"/>
</dbReference>
<dbReference type="InterPro" id="IPR007492">
    <property type="entry name" value="LytTR_DNA-bd_dom"/>
</dbReference>
<comment type="function">
    <text evidence="2">May play the central regulatory role in sporulation. It may be an element of the effector pathway responsible for the activation of sporulation genes in response to nutritional stress. Spo0A may act in concert with spo0H (a sigma factor) to control the expression of some genes that are critical to the sporulation process.</text>
</comment>
<proteinExistence type="predicted"/>
<evidence type="ECO:0000313" key="5">
    <source>
        <dbReference type="EMBL" id="SFU57876.1"/>
    </source>
</evidence>
<evidence type="ECO:0000259" key="4">
    <source>
        <dbReference type="PROSITE" id="PS50110"/>
    </source>
</evidence>
<dbReference type="Gene3D" id="2.40.50.1020">
    <property type="entry name" value="LytTr DNA-binding domain"/>
    <property type="match status" value="1"/>
</dbReference>
<dbReference type="InterPro" id="IPR046947">
    <property type="entry name" value="LytR-like"/>
</dbReference>
<reference evidence="5 6" key="1">
    <citation type="submission" date="2016-10" db="EMBL/GenBank/DDBJ databases">
        <authorList>
            <person name="de Groot N.N."/>
        </authorList>
    </citation>
    <scope>NUCLEOTIDE SEQUENCE [LARGE SCALE GENOMIC DNA]</scope>
    <source>
        <strain evidence="5 6">KHGC13</strain>
    </source>
</reference>